<keyword evidence="1" id="KW-0175">Coiled coil</keyword>
<evidence type="ECO:0000256" key="1">
    <source>
        <dbReference type="SAM" id="Coils"/>
    </source>
</evidence>
<proteinExistence type="predicted"/>
<dbReference type="RefSeq" id="WP_084263751.1">
    <property type="nucleotide sequence ID" value="NZ_CP007514.1"/>
</dbReference>
<dbReference type="InterPro" id="IPR029044">
    <property type="entry name" value="Nucleotide-diphossugar_trans"/>
</dbReference>
<keyword evidence="2" id="KW-0328">Glycosyltransferase</keyword>
<name>A0AB35T468_RUBRA</name>
<dbReference type="EC" id="2.4.-.-" evidence="2"/>
<dbReference type="Proteomes" id="UP001281130">
    <property type="component" value="Unassembled WGS sequence"/>
</dbReference>
<sequence length="430" mass="49611">MCLERQVARDVRHLHGPEEVSYGPDELVLVCLARDGEPWVRQFIERHLKLGVKHVVILDNGSADRTVEIASGYSRVTVLRTTLPFKTHKDAARRYLLKRFGTGRWILYLDIDEVFDYPYSDVVGLGELLRYLTRRAYTAVVTQMLEMFPDRTLTAADGGREDDLEATHRFYDLSDVALFEYPAVLHDRATNNLVSNPEIKLHRGGIQTTLSGHLTIGIKHALVFMDGRLDPVNTSIHWVGNARLADITGLVKHYRFTTDFYERALRAVQEESYGGGSAKYRKYIEALKDTPGLRLRREGARELRNVEQLVEERFLTVSADYLMLMDRLERAARPDGILRHRNYRLEQAFSALRTHREKDPDREKKRRLEEEVRELEGRLLAGQTAVERLECDNASLRADISEVRDSKVMKALVRLARLRRKVFELLGRRG</sequence>
<dbReference type="Gene3D" id="3.90.550.10">
    <property type="entry name" value="Spore Coat Polysaccharide Biosynthesis Protein SpsA, Chain A"/>
    <property type="match status" value="1"/>
</dbReference>
<dbReference type="Pfam" id="PF13704">
    <property type="entry name" value="Glyco_tranf_2_4"/>
    <property type="match status" value="1"/>
</dbReference>
<dbReference type="GO" id="GO:0016757">
    <property type="term" value="F:glycosyltransferase activity"/>
    <property type="evidence" value="ECO:0007669"/>
    <property type="project" value="UniProtKB-KW"/>
</dbReference>
<gene>
    <name evidence="2" type="ORF">SIL72_07430</name>
</gene>
<dbReference type="CDD" id="cd00761">
    <property type="entry name" value="Glyco_tranf_GTA_type"/>
    <property type="match status" value="1"/>
</dbReference>
<dbReference type="SUPFAM" id="SSF53448">
    <property type="entry name" value="Nucleotide-diphospho-sugar transferases"/>
    <property type="match status" value="1"/>
</dbReference>
<dbReference type="EMBL" id="JAWXXX010000001">
    <property type="protein sequence ID" value="MDX5893861.1"/>
    <property type="molecule type" value="Genomic_DNA"/>
</dbReference>
<evidence type="ECO:0000313" key="3">
    <source>
        <dbReference type="Proteomes" id="UP001281130"/>
    </source>
</evidence>
<reference evidence="2" key="1">
    <citation type="submission" date="2023-11" db="EMBL/GenBank/DDBJ databases">
        <title>MicrobeMod: A computational toolkit for identifying prokaryotic methylation and restriction-modification with nanopore sequencing.</title>
        <authorList>
            <person name="Crits-Christoph A."/>
            <person name="Kang S.C."/>
            <person name="Lee H."/>
            <person name="Ostrov N."/>
        </authorList>
    </citation>
    <scope>NUCLEOTIDE SEQUENCE</scope>
    <source>
        <strain evidence="2">ATCC 51242</strain>
    </source>
</reference>
<accession>A0AB35T468</accession>
<organism evidence="2 3">
    <name type="scientific">Rubrobacter radiotolerans</name>
    <name type="common">Arthrobacter radiotolerans</name>
    <dbReference type="NCBI Taxonomy" id="42256"/>
    <lineage>
        <taxon>Bacteria</taxon>
        <taxon>Bacillati</taxon>
        <taxon>Actinomycetota</taxon>
        <taxon>Rubrobacteria</taxon>
        <taxon>Rubrobacterales</taxon>
        <taxon>Rubrobacteraceae</taxon>
        <taxon>Rubrobacter</taxon>
    </lineage>
</organism>
<comment type="caution">
    <text evidence="2">The sequence shown here is derived from an EMBL/GenBank/DDBJ whole genome shotgun (WGS) entry which is preliminary data.</text>
</comment>
<dbReference type="AlphaFoldDB" id="A0AB35T468"/>
<keyword evidence="2" id="KW-0808">Transferase</keyword>
<feature type="coiled-coil region" evidence="1">
    <location>
        <begin position="358"/>
        <end position="406"/>
    </location>
</feature>
<protein>
    <submittedName>
        <fullName evidence="2">Glycosyltransferase family 2 protein</fullName>
        <ecNumber evidence="2">2.4.-.-</ecNumber>
    </submittedName>
</protein>
<evidence type="ECO:0000313" key="2">
    <source>
        <dbReference type="EMBL" id="MDX5893861.1"/>
    </source>
</evidence>